<dbReference type="InterPro" id="IPR036412">
    <property type="entry name" value="HAD-like_sf"/>
</dbReference>
<dbReference type="SMART" id="SM00775">
    <property type="entry name" value="LNS2"/>
    <property type="match status" value="1"/>
</dbReference>
<dbReference type="AlphaFoldDB" id="A0A7W4WAN9"/>
<dbReference type="PANTHER" id="PTHR10658">
    <property type="entry name" value="PHOSPHATIDYLINOSITOL TRANSFER PROTEIN"/>
    <property type="match status" value="1"/>
</dbReference>
<dbReference type="GO" id="GO:0008526">
    <property type="term" value="F:phosphatidylinositol transfer activity"/>
    <property type="evidence" value="ECO:0007669"/>
    <property type="project" value="TreeGrafter"/>
</dbReference>
<dbReference type="Pfam" id="PF24695">
    <property type="entry name" value="PITM1-3"/>
    <property type="match status" value="1"/>
</dbReference>
<keyword evidence="3" id="KW-1185">Reference proteome</keyword>
<evidence type="ECO:0000259" key="1">
    <source>
        <dbReference type="SMART" id="SM00775"/>
    </source>
</evidence>
<accession>A0A7W4WAN9</accession>
<dbReference type="CDD" id="cd01427">
    <property type="entry name" value="HAD_like"/>
    <property type="match status" value="1"/>
</dbReference>
<evidence type="ECO:0000313" key="2">
    <source>
        <dbReference type="EMBL" id="MBB3060781.1"/>
    </source>
</evidence>
<dbReference type="Pfam" id="PF24694">
    <property type="entry name" value="LNS2_PITM1-3"/>
    <property type="match status" value="1"/>
</dbReference>
<dbReference type="EMBL" id="JACHWZ010000006">
    <property type="protein sequence ID" value="MBB3060781.1"/>
    <property type="molecule type" value="Genomic_DNA"/>
</dbReference>
<evidence type="ECO:0000313" key="3">
    <source>
        <dbReference type="Proteomes" id="UP000535937"/>
    </source>
</evidence>
<dbReference type="InterPro" id="IPR031315">
    <property type="entry name" value="LNS2/PITP"/>
</dbReference>
<dbReference type="SUPFAM" id="SSF56784">
    <property type="entry name" value="HAD-like"/>
    <property type="match status" value="1"/>
</dbReference>
<reference evidence="2 3" key="1">
    <citation type="submission" date="2020-08" db="EMBL/GenBank/DDBJ databases">
        <title>Genomic Encyclopedia of Type Strains, Phase III (KMG-III): the genomes of soil and plant-associated and newly described type strains.</title>
        <authorList>
            <person name="Whitman W."/>
        </authorList>
    </citation>
    <scope>NUCLEOTIDE SEQUENCE [LARGE SCALE GENOMIC DNA]</scope>
    <source>
        <strain evidence="2 3">CECT 8799</strain>
    </source>
</reference>
<proteinExistence type="predicted"/>
<dbReference type="Gene3D" id="3.40.50.1000">
    <property type="entry name" value="HAD superfamily/HAD-like"/>
    <property type="match status" value="1"/>
</dbReference>
<dbReference type="GO" id="GO:0031210">
    <property type="term" value="F:phosphatidylcholine binding"/>
    <property type="evidence" value="ECO:0007669"/>
    <property type="project" value="TreeGrafter"/>
</dbReference>
<comment type="caution">
    <text evidence="2">The sequence shown here is derived from an EMBL/GenBank/DDBJ whole genome shotgun (WGS) entry which is preliminary data.</text>
</comment>
<sequence length="327" mass="37140">MDKWLVFISGILVAIFSFHASADYCPDYDRVLNPPQLQKPEQQPFHNWSNQLLSSLHRPFHMVHDQIVKAGTSATFTGKFDYSSIFHKDLEFEDVHVYLYGTGMEDWEYLGEYRTDSDGKIYLEVAKPEGDYELRMVVEGDQSTASGYLTVVQPNRKTVLFDIDGTLTLNDFEAVGDYLGTDTAEMHGYAAEVVWDYIEKGYQIIYLTGRQYWMASTTRNWFNSKGLFDWHLRTDSNAENPAAPQTREYKTAYIRYLLEDVELDIVRAYGNAATDIAAYADAGLPKAETYIIGPEAGSEETQPIDGDYAYHYATVVAGTPDSGCSWR</sequence>
<dbReference type="RefSeq" id="WP_183458511.1">
    <property type="nucleotide sequence ID" value="NZ_JACHWZ010000006.1"/>
</dbReference>
<organism evidence="2 3">
    <name type="scientific">Microbulbifer rhizosphaerae</name>
    <dbReference type="NCBI Taxonomy" id="1562603"/>
    <lineage>
        <taxon>Bacteria</taxon>
        <taxon>Pseudomonadati</taxon>
        <taxon>Pseudomonadota</taxon>
        <taxon>Gammaproteobacteria</taxon>
        <taxon>Cellvibrionales</taxon>
        <taxon>Microbulbiferaceae</taxon>
        <taxon>Microbulbifer</taxon>
    </lineage>
</organism>
<dbReference type="PANTHER" id="PTHR10658:SF11">
    <property type="entry name" value="VIBRATOR, ISOFORM B"/>
    <property type="match status" value="1"/>
</dbReference>
<dbReference type="GO" id="GO:0035091">
    <property type="term" value="F:phosphatidylinositol binding"/>
    <property type="evidence" value="ECO:0007669"/>
    <property type="project" value="TreeGrafter"/>
</dbReference>
<protein>
    <submittedName>
        <fullName evidence="2">Phosphatidate phosphatase PAH1</fullName>
    </submittedName>
</protein>
<dbReference type="GO" id="GO:0005737">
    <property type="term" value="C:cytoplasm"/>
    <property type="evidence" value="ECO:0007669"/>
    <property type="project" value="TreeGrafter"/>
</dbReference>
<dbReference type="InterPro" id="IPR001666">
    <property type="entry name" value="PI_transfer"/>
</dbReference>
<dbReference type="GO" id="GO:0008525">
    <property type="term" value="F:phosphatidylcholine transporter activity"/>
    <property type="evidence" value="ECO:0007669"/>
    <property type="project" value="TreeGrafter"/>
</dbReference>
<dbReference type="Proteomes" id="UP000535937">
    <property type="component" value="Unassembled WGS sequence"/>
</dbReference>
<gene>
    <name evidence="2" type="ORF">FHS09_001601</name>
</gene>
<dbReference type="InterPro" id="IPR023214">
    <property type="entry name" value="HAD_sf"/>
</dbReference>
<feature type="domain" description="LNS2/PITP" evidence="1">
    <location>
        <begin position="159"/>
        <end position="301"/>
    </location>
</feature>
<name>A0A7W4WAN9_9GAMM</name>